<feature type="non-terminal residue" evidence="1">
    <location>
        <position position="1"/>
    </location>
</feature>
<proteinExistence type="predicted"/>
<dbReference type="EMBL" id="JAESDN010000001">
    <property type="protein sequence ID" value="KAG7057361.1"/>
    <property type="molecule type" value="Genomic_DNA"/>
</dbReference>
<evidence type="ECO:0000313" key="1">
    <source>
        <dbReference type="EMBL" id="KAG7057361.1"/>
    </source>
</evidence>
<accession>A0A9P7RFF4</accession>
<gene>
    <name evidence="1" type="ORF">JMJ77_004750</name>
</gene>
<dbReference type="Proteomes" id="UP000699042">
    <property type="component" value="Unassembled WGS sequence"/>
</dbReference>
<comment type="caution">
    <text evidence="1">The sequence shown here is derived from an EMBL/GenBank/DDBJ whole genome shotgun (WGS) entry which is preliminary data.</text>
</comment>
<evidence type="ECO:0000313" key="2">
    <source>
        <dbReference type="Proteomes" id="UP000699042"/>
    </source>
</evidence>
<protein>
    <submittedName>
        <fullName evidence="1">Uncharacterized protein</fullName>
    </submittedName>
</protein>
<sequence length="51" mass="5935">WFGTGKWPCRQSRDSNLFKLKLASRYPNTNTRIESKYTHAQKMSTSCLAPQ</sequence>
<name>A0A9P7RFF4_9PEZI</name>
<feature type="non-terminal residue" evidence="1">
    <location>
        <position position="51"/>
    </location>
</feature>
<keyword evidence="2" id="KW-1185">Reference proteome</keyword>
<dbReference type="AlphaFoldDB" id="A0A9P7RFF4"/>
<organism evidence="1 2">
    <name type="scientific">Colletotrichum scovillei</name>
    <dbReference type="NCBI Taxonomy" id="1209932"/>
    <lineage>
        <taxon>Eukaryota</taxon>
        <taxon>Fungi</taxon>
        <taxon>Dikarya</taxon>
        <taxon>Ascomycota</taxon>
        <taxon>Pezizomycotina</taxon>
        <taxon>Sordariomycetes</taxon>
        <taxon>Hypocreomycetidae</taxon>
        <taxon>Glomerellales</taxon>
        <taxon>Glomerellaceae</taxon>
        <taxon>Colletotrichum</taxon>
        <taxon>Colletotrichum acutatum species complex</taxon>
    </lineage>
</organism>
<reference evidence="1" key="1">
    <citation type="submission" date="2021-05" db="EMBL/GenBank/DDBJ databases">
        <title>Comparative genomics of three Colletotrichum scovillei strains and genetic complementation revealed genes involved fungal growth and virulence on chili pepper.</title>
        <authorList>
            <person name="Hsieh D.-K."/>
            <person name="Chuang S.-C."/>
            <person name="Chen C.-Y."/>
            <person name="Chao Y.-T."/>
            <person name="Lu M.-Y.J."/>
            <person name="Lee M.-H."/>
            <person name="Shih M.-C."/>
        </authorList>
    </citation>
    <scope>NUCLEOTIDE SEQUENCE</scope>
    <source>
        <strain evidence="1">Coll-153</strain>
    </source>
</reference>